<keyword evidence="4" id="KW-0560">Oxidoreductase</keyword>
<name>A0A423W7Q1_CYTCH</name>
<evidence type="ECO:0000256" key="4">
    <source>
        <dbReference type="ARBA" id="ARBA00023002"/>
    </source>
</evidence>
<dbReference type="STRING" id="252740.A0A423W7Q1"/>
<keyword evidence="3" id="KW-0274">FAD</keyword>
<organism evidence="6 7">
    <name type="scientific">Cytospora chrysosperma</name>
    <name type="common">Cytospora canker fungus</name>
    <name type="synonym">Sphaeria chrysosperma</name>
    <dbReference type="NCBI Taxonomy" id="252740"/>
    <lineage>
        <taxon>Eukaryota</taxon>
        <taxon>Fungi</taxon>
        <taxon>Dikarya</taxon>
        <taxon>Ascomycota</taxon>
        <taxon>Pezizomycotina</taxon>
        <taxon>Sordariomycetes</taxon>
        <taxon>Sordariomycetidae</taxon>
        <taxon>Diaporthales</taxon>
        <taxon>Cytosporaceae</taxon>
        <taxon>Cytospora</taxon>
    </lineage>
</organism>
<accession>A0A423W7Q1</accession>
<dbReference type="Gene3D" id="1.10.132.20">
    <property type="entry name" value="Ribosome-recycling factor"/>
    <property type="match status" value="1"/>
</dbReference>
<dbReference type="OrthoDB" id="66881at2759"/>
<dbReference type="Gene3D" id="3.50.50.60">
    <property type="entry name" value="FAD/NAD(P)-binding domain"/>
    <property type="match status" value="2"/>
</dbReference>
<dbReference type="InterPro" id="IPR050346">
    <property type="entry name" value="FMO-like"/>
</dbReference>
<dbReference type="PANTHER" id="PTHR23023">
    <property type="entry name" value="DIMETHYLANILINE MONOOXYGENASE"/>
    <property type="match status" value="1"/>
</dbReference>
<evidence type="ECO:0000256" key="1">
    <source>
        <dbReference type="ARBA" id="ARBA00009183"/>
    </source>
</evidence>
<evidence type="ECO:0000256" key="3">
    <source>
        <dbReference type="ARBA" id="ARBA00022827"/>
    </source>
</evidence>
<proteinExistence type="inferred from homology"/>
<keyword evidence="2" id="KW-0285">Flavoprotein</keyword>
<sequence>MGGERLIKSVAIIGAGASGVITAAALKAENYFEKIRIFERRETAGGTWIFDQNPGPGLPFNPGKLPPEIDPPLQIPDGLPTVTAPCEQERYLQTPVYESLTTNVPDIAMCFSDERFAYGPFPPHYVPRQYLENYVALHKLDKHLVLNTTVEDLSRIPSFHPEVSSCRWRLTLRKHDVLRRMDIWWTEIFDAVVIANGHYAVPFIPHVEGLEEYQKRFPDRVIHSKHYRSPTVYSGLKVLTIGNSASGFDIFNELTRTARLPVYSSRRSKSPFEGEQPAPGIRWKPIITRYHLDGRIEFEDGSVLGPGEVDKIIYCTGYRPSFPFWNIKNNGRPMYDYENGKLVNVYWHTFFHDLPTLGLVGIQKGLTFRSFEYQAVALARLFTKRNVFPLPPAEEQRDWELERLEIVRATGKKFHDIQSQPGGLEKETFEFLGYLYRLAGLGTLKGDGRIPPILSTEVLDALKNLHKYPTSGQSLGDEGGLANIAGSSDSTGCQYDSTAKDWGKGRAKEKAAQAPGFDHDAAFDLAEVDGEYARIDERFEKRLQEFKVGGRFNPEMLGQLQVRPDKNLPDSYPLRELAQVVHRGGRSVSIMVSDEDYIKPIMSAVQNSDEFNQQPQRDPDNDLELLLKIEPEDPKEQQKRLKGECNGWKDSVREVLATRKHKHAAWLKAKYITKDEANLLNTKVKAMQDKKIEVIERREKQLVQELARKQQRL</sequence>
<feature type="domain" description="Ribosome recycling factor" evidence="5">
    <location>
        <begin position="539"/>
        <end position="705"/>
    </location>
</feature>
<dbReference type="InterPro" id="IPR036188">
    <property type="entry name" value="FAD/NAD-bd_sf"/>
</dbReference>
<protein>
    <recommendedName>
        <fullName evidence="5">Ribosome recycling factor domain-containing protein</fullName>
    </recommendedName>
</protein>
<evidence type="ECO:0000259" key="5">
    <source>
        <dbReference type="Pfam" id="PF01765"/>
    </source>
</evidence>
<dbReference type="InterPro" id="IPR036191">
    <property type="entry name" value="RRF_sf"/>
</dbReference>
<dbReference type="GO" id="GO:0004499">
    <property type="term" value="F:N,N-dimethylaniline monooxygenase activity"/>
    <property type="evidence" value="ECO:0007669"/>
    <property type="project" value="InterPro"/>
</dbReference>
<dbReference type="Proteomes" id="UP000284375">
    <property type="component" value="Unassembled WGS sequence"/>
</dbReference>
<dbReference type="AlphaFoldDB" id="A0A423W7Q1"/>
<comment type="similarity">
    <text evidence="1">Belongs to the FMO family.</text>
</comment>
<dbReference type="Gene3D" id="3.30.1360.40">
    <property type="match status" value="1"/>
</dbReference>
<dbReference type="SUPFAM" id="SSF55194">
    <property type="entry name" value="Ribosome recycling factor, RRF"/>
    <property type="match status" value="1"/>
</dbReference>
<dbReference type="GO" id="GO:0050661">
    <property type="term" value="F:NADP binding"/>
    <property type="evidence" value="ECO:0007669"/>
    <property type="project" value="InterPro"/>
</dbReference>
<dbReference type="Pfam" id="PF00743">
    <property type="entry name" value="FMO-like"/>
    <property type="match status" value="1"/>
</dbReference>
<gene>
    <name evidence="6" type="ORF">VSDG_03926</name>
</gene>
<reference evidence="6 7" key="1">
    <citation type="submission" date="2015-09" db="EMBL/GenBank/DDBJ databases">
        <title>Host preference determinants of Valsa canker pathogens revealed by comparative genomics.</title>
        <authorList>
            <person name="Yin Z."/>
            <person name="Huang L."/>
        </authorList>
    </citation>
    <scope>NUCLEOTIDE SEQUENCE [LARGE SCALE GENOMIC DNA]</scope>
    <source>
        <strain evidence="6 7">YSFL</strain>
    </source>
</reference>
<keyword evidence="7" id="KW-1185">Reference proteome</keyword>
<dbReference type="InterPro" id="IPR020946">
    <property type="entry name" value="Flavin_mOase-like"/>
</dbReference>
<dbReference type="SUPFAM" id="SSF51905">
    <property type="entry name" value="FAD/NAD(P)-binding domain"/>
    <property type="match status" value="2"/>
</dbReference>
<dbReference type="EMBL" id="LJZO01000011">
    <property type="protein sequence ID" value="ROV99314.1"/>
    <property type="molecule type" value="Genomic_DNA"/>
</dbReference>
<evidence type="ECO:0000313" key="7">
    <source>
        <dbReference type="Proteomes" id="UP000284375"/>
    </source>
</evidence>
<dbReference type="GO" id="GO:0050660">
    <property type="term" value="F:flavin adenine dinucleotide binding"/>
    <property type="evidence" value="ECO:0007669"/>
    <property type="project" value="InterPro"/>
</dbReference>
<evidence type="ECO:0000313" key="6">
    <source>
        <dbReference type="EMBL" id="ROV99314.1"/>
    </source>
</evidence>
<dbReference type="InterPro" id="IPR023584">
    <property type="entry name" value="Ribosome_recyc_fac_dom"/>
</dbReference>
<dbReference type="Pfam" id="PF01765">
    <property type="entry name" value="RRF"/>
    <property type="match status" value="1"/>
</dbReference>
<comment type="caution">
    <text evidence="6">The sequence shown here is derived from an EMBL/GenBank/DDBJ whole genome shotgun (WGS) entry which is preliminary data.</text>
</comment>
<evidence type="ECO:0000256" key="2">
    <source>
        <dbReference type="ARBA" id="ARBA00022630"/>
    </source>
</evidence>
<dbReference type="Pfam" id="PF13450">
    <property type="entry name" value="NAD_binding_8"/>
    <property type="match status" value="1"/>
</dbReference>